<dbReference type="EMBL" id="LLXL01004925">
    <property type="protein sequence ID" value="PKK56954.1"/>
    <property type="molecule type" value="Genomic_DNA"/>
</dbReference>
<feature type="domain" description="PAZ" evidence="1">
    <location>
        <begin position="1"/>
        <end position="38"/>
    </location>
</feature>
<feature type="non-terminal residue" evidence="2">
    <location>
        <position position="149"/>
    </location>
</feature>
<proteinExistence type="predicted"/>
<dbReference type="Proteomes" id="UP000233469">
    <property type="component" value="Unassembled WGS sequence"/>
</dbReference>
<accession>A0A2N1M5M9</accession>
<comment type="caution">
    <text evidence="2">The sequence shown here is derived from an EMBL/GenBank/DDBJ whole genome shotgun (WGS) entry which is preliminary data.</text>
</comment>
<dbReference type="InterPro" id="IPR003100">
    <property type="entry name" value="PAZ_dom"/>
</dbReference>
<feature type="non-terminal residue" evidence="2">
    <location>
        <position position="1"/>
    </location>
</feature>
<protein>
    <submittedName>
        <fullName evidence="2">PAZ domain-containing protein</fullName>
    </submittedName>
</protein>
<dbReference type="Pfam" id="PF16488">
    <property type="entry name" value="ArgoL2"/>
    <property type="match status" value="1"/>
</dbReference>
<organism evidence="2 3">
    <name type="scientific">Rhizophagus irregularis</name>
    <dbReference type="NCBI Taxonomy" id="588596"/>
    <lineage>
        <taxon>Eukaryota</taxon>
        <taxon>Fungi</taxon>
        <taxon>Fungi incertae sedis</taxon>
        <taxon>Mucoromycota</taxon>
        <taxon>Glomeromycotina</taxon>
        <taxon>Glomeromycetes</taxon>
        <taxon>Glomerales</taxon>
        <taxon>Glomeraceae</taxon>
        <taxon>Rhizophagus</taxon>
    </lineage>
</organism>
<dbReference type="PANTHER" id="PTHR22891">
    <property type="entry name" value="EUKARYOTIC TRANSLATION INITIATION FACTOR 2C"/>
    <property type="match status" value="1"/>
</dbReference>
<evidence type="ECO:0000313" key="2">
    <source>
        <dbReference type="EMBL" id="PKK56954.1"/>
    </source>
</evidence>
<evidence type="ECO:0000313" key="3">
    <source>
        <dbReference type="Proteomes" id="UP000233469"/>
    </source>
</evidence>
<dbReference type="InterPro" id="IPR036085">
    <property type="entry name" value="PAZ_dom_sf"/>
</dbReference>
<dbReference type="Gene3D" id="3.40.50.2300">
    <property type="match status" value="1"/>
</dbReference>
<name>A0A2N1M5M9_9GLOM</name>
<sequence length="149" mass="17306">IATFFFNTYNKRLQYPFLPCIIIRRDTYLPMEVCNVVVGQHYMRKLNERQTANMIKFTCQSPQSRANNISQCIEVLNYRLNEYMQQFGFRVSNEMAIIQARVLPAPTLHYHPASKEDTFIPKDGLWNLRNKKFATGATLGSWACAVFGN</sequence>
<dbReference type="PROSITE" id="PS50821">
    <property type="entry name" value="PAZ"/>
    <property type="match status" value="1"/>
</dbReference>
<dbReference type="SUPFAM" id="SSF101690">
    <property type="entry name" value="PAZ domain"/>
    <property type="match status" value="1"/>
</dbReference>
<reference evidence="2 3" key="1">
    <citation type="submission" date="2016-04" db="EMBL/GenBank/DDBJ databases">
        <title>Genome analyses suggest a sexual origin of heterokaryosis in a supposedly ancient asexual fungus.</title>
        <authorList>
            <person name="Ropars J."/>
            <person name="Sedzielewska K."/>
            <person name="Noel J."/>
            <person name="Charron P."/>
            <person name="Farinelli L."/>
            <person name="Marton T."/>
            <person name="Kruger M."/>
            <person name="Pelin A."/>
            <person name="Brachmann A."/>
            <person name="Corradi N."/>
        </authorList>
    </citation>
    <scope>NUCLEOTIDE SEQUENCE [LARGE SCALE GENOMIC DNA]</scope>
    <source>
        <strain evidence="2 3">C2</strain>
    </source>
</reference>
<gene>
    <name evidence="2" type="ORF">RhiirC2_643206</name>
</gene>
<dbReference type="AlphaFoldDB" id="A0A2N1M5M9"/>
<evidence type="ECO:0000259" key="1">
    <source>
        <dbReference type="PROSITE" id="PS50821"/>
    </source>
</evidence>
<dbReference type="Pfam" id="PF02170">
    <property type="entry name" value="PAZ"/>
    <property type="match status" value="1"/>
</dbReference>
<dbReference type="CDD" id="cd02846">
    <property type="entry name" value="PAZ_argonaute_like"/>
    <property type="match status" value="1"/>
</dbReference>
<reference evidence="2 3" key="2">
    <citation type="submission" date="2017-10" db="EMBL/GenBank/DDBJ databases">
        <title>Extensive intraspecific genome diversity in a model arbuscular mycorrhizal fungus.</title>
        <authorList>
            <person name="Chen E.C.H."/>
            <person name="Morin E."/>
            <person name="Baudet D."/>
            <person name="Noel J."/>
            <person name="Ndikumana S."/>
            <person name="Charron P."/>
            <person name="St-Onge C."/>
            <person name="Giorgi J."/>
            <person name="Grigoriev I.V."/>
            <person name="Roux C."/>
            <person name="Martin F.M."/>
            <person name="Corradi N."/>
        </authorList>
    </citation>
    <scope>NUCLEOTIDE SEQUENCE [LARGE SCALE GENOMIC DNA]</scope>
    <source>
        <strain evidence="2 3">C2</strain>
    </source>
</reference>
<dbReference type="Gene3D" id="2.170.260.10">
    <property type="entry name" value="paz domain"/>
    <property type="match status" value="1"/>
</dbReference>
<dbReference type="GO" id="GO:0003723">
    <property type="term" value="F:RNA binding"/>
    <property type="evidence" value="ECO:0007669"/>
    <property type="project" value="InterPro"/>
</dbReference>
<dbReference type="InterPro" id="IPR032472">
    <property type="entry name" value="ArgoL2"/>
</dbReference>